<reference evidence="2 3" key="1">
    <citation type="submission" date="2016-10" db="EMBL/GenBank/DDBJ databases">
        <authorList>
            <person name="de Groot N.N."/>
        </authorList>
    </citation>
    <scope>NUCLEOTIDE SEQUENCE [LARGE SCALE GENOMIC DNA]</scope>
    <source>
        <strain evidence="2 3">DSM 46701</strain>
    </source>
</reference>
<name>A0A1H8F6J8_9BACL</name>
<dbReference type="STRING" id="1173111.SAMN05444955_10832"/>
<evidence type="ECO:0000313" key="3">
    <source>
        <dbReference type="Proteomes" id="UP000199695"/>
    </source>
</evidence>
<keyword evidence="1" id="KW-0472">Membrane</keyword>
<keyword evidence="1" id="KW-1133">Transmembrane helix</keyword>
<accession>A0A1H8F6J8</accession>
<gene>
    <name evidence="2" type="ORF">SAMN05444955_10832</name>
</gene>
<feature type="transmembrane region" description="Helical" evidence="1">
    <location>
        <begin position="82"/>
        <end position="115"/>
    </location>
</feature>
<proteinExistence type="predicted"/>
<keyword evidence="1" id="KW-0812">Transmembrane</keyword>
<evidence type="ECO:0000313" key="2">
    <source>
        <dbReference type="EMBL" id="SEN27166.1"/>
    </source>
</evidence>
<sequence length="140" mass="15946">MKGSPLIGFFASLFLAFVSVVSFPEEALLRFSGRIWTYLSADYLLSFVCLLLSVSISARWLRKLISSFWELSASCKGKRRKWKIAGWIGAFTAIQIGCFLLLPWHAAAVFVVFAGRELRKWKAKQKQANTFSDRLTTDER</sequence>
<keyword evidence="3" id="KW-1185">Reference proteome</keyword>
<dbReference type="Proteomes" id="UP000199695">
    <property type="component" value="Unassembled WGS sequence"/>
</dbReference>
<dbReference type="AlphaFoldDB" id="A0A1H8F6J8"/>
<feature type="transmembrane region" description="Helical" evidence="1">
    <location>
        <begin position="38"/>
        <end position="61"/>
    </location>
</feature>
<protein>
    <submittedName>
        <fullName evidence="2">Uncharacterized protein</fullName>
    </submittedName>
</protein>
<evidence type="ECO:0000256" key="1">
    <source>
        <dbReference type="SAM" id="Phobius"/>
    </source>
</evidence>
<organism evidence="2 3">
    <name type="scientific">Lihuaxuella thermophila</name>
    <dbReference type="NCBI Taxonomy" id="1173111"/>
    <lineage>
        <taxon>Bacteria</taxon>
        <taxon>Bacillati</taxon>
        <taxon>Bacillota</taxon>
        <taxon>Bacilli</taxon>
        <taxon>Bacillales</taxon>
        <taxon>Thermoactinomycetaceae</taxon>
        <taxon>Lihuaxuella</taxon>
    </lineage>
</organism>
<dbReference type="RefSeq" id="WP_089968354.1">
    <property type="nucleotide sequence ID" value="NZ_FOCQ01000008.1"/>
</dbReference>
<dbReference type="EMBL" id="FOCQ01000008">
    <property type="protein sequence ID" value="SEN27166.1"/>
    <property type="molecule type" value="Genomic_DNA"/>
</dbReference>